<accession>N9VJ23</accession>
<feature type="region of interest" description="Disordered" evidence="1">
    <location>
        <begin position="25"/>
        <end position="49"/>
    </location>
</feature>
<protein>
    <submittedName>
        <fullName evidence="2">Uncharacterized protein</fullName>
    </submittedName>
</protein>
<feature type="compositionally biased region" description="Basic and acidic residues" evidence="1">
    <location>
        <begin position="32"/>
        <end position="48"/>
    </location>
</feature>
<keyword evidence="3" id="KW-1185">Reference proteome</keyword>
<dbReference type="Proteomes" id="UP000023775">
    <property type="component" value="Unassembled WGS sequence"/>
</dbReference>
<evidence type="ECO:0000313" key="2">
    <source>
        <dbReference type="EMBL" id="ENY71613.1"/>
    </source>
</evidence>
<name>N9VJ23_9GAMM</name>
<gene>
    <name evidence="2" type="ORF">G114_12378</name>
</gene>
<dbReference type="EMBL" id="APVG01000031">
    <property type="protein sequence ID" value="ENY71613.1"/>
    <property type="molecule type" value="Genomic_DNA"/>
</dbReference>
<dbReference type="AlphaFoldDB" id="N9VJ23"/>
<comment type="caution">
    <text evidence="2">The sequence shown here is derived from an EMBL/GenBank/DDBJ whole genome shotgun (WGS) entry which is preliminary data.</text>
</comment>
<sequence>MARSTASAISNWGVASDKAVDVTGEGAIGGKQGRDSGQGRHSGEKAEYTKSVAQTKRSIWSGGIVREGFRLLILHLFLLHRLT</sequence>
<evidence type="ECO:0000313" key="3">
    <source>
        <dbReference type="Proteomes" id="UP000023775"/>
    </source>
</evidence>
<proteinExistence type="predicted"/>
<organism evidence="2 3">
    <name type="scientific">Aeromonas diversa CDC 2478-85</name>
    <dbReference type="NCBI Taxonomy" id="1268237"/>
    <lineage>
        <taxon>Bacteria</taxon>
        <taxon>Pseudomonadati</taxon>
        <taxon>Pseudomonadota</taxon>
        <taxon>Gammaproteobacteria</taxon>
        <taxon>Aeromonadales</taxon>
        <taxon>Aeromonadaceae</taxon>
        <taxon>Aeromonas</taxon>
    </lineage>
</organism>
<evidence type="ECO:0000256" key="1">
    <source>
        <dbReference type="SAM" id="MobiDB-lite"/>
    </source>
</evidence>
<reference evidence="2 3" key="1">
    <citation type="journal article" date="2013" name="Genome Announc.">
        <title>Draft Genome Sequence of the Aeromonas diversa Type Strain.</title>
        <authorList>
            <person name="Farfan M."/>
            <person name="Spataro N."/>
            <person name="Sanglas A."/>
            <person name="Albarral V."/>
            <person name="Loren J.G."/>
            <person name="Bosch E."/>
            <person name="Fuste M.C."/>
        </authorList>
    </citation>
    <scope>NUCLEOTIDE SEQUENCE [LARGE SCALE GENOMIC DNA]</scope>
    <source>
        <strain evidence="2 3">2478-85</strain>
    </source>
</reference>